<dbReference type="Gene3D" id="3.30.450.40">
    <property type="match status" value="1"/>
</dbReference>
<dbReference type="InterPro" id="IPR003607">
    <property type="entry name" value="HD/PDEase_dom"/>
</dbReference>
<dbReference type="PROSITE" id="PS51845">
    <property type="entry name" value="PDEASE_I_2"/>
    <property type="match status" value="1"/>
</dbReference>
<keyword evidence="4 8" id="KW-0378">Hydrolase</keyword>
<feature type="binding site" evidence="6">
    <location>
        <position position="632"/>
    </location>
    <ligand>
        <name>AMP</name>
        <dbReference type="ChEBI" id="CHEBI:456215"/>
    </ligand>
</feature>
<evidence type="ECO:0000313" key="12">
    <source>
        <dbReference type="Proteomes" id="UP001329430"/>
    </source>
</evidence>
<feature type="binding site" evidence="7">
    <location>
        <position position="521"/>
    </location>
    <ligand>
        <name>Zn(2+)</name>
        <dbReference type="ChEBI" id="CHEBI:29105"/>
        <label>2</label>
    </ligand>
</feature>
<dbReference type="Pfam" id="PF00233">
    <property type="entry name" value="PDEase_I"/>
    <property type="match status" value="1"/>
</dbReference>
<gene>
    <name evidence="11" type="ORF">RI129_004884</name>
</gene>
<sequence>MDGGLPSCKRQRKPKPNLMPVPPYCRKSENEKCDKEYKPILEVSDPGKILLLTESLINISTIDLEKKLNVYVKNETLAELVFIIKINYLSRDAVVQVLGEKVLDTRFCHSITCGILKQVIDTNHSALHELHEFECTLQQFLLDLLVPNQNLAKVVTVPILSKLKRGEEHPLSVLICVVNSPKEQELITKVVSEAYRFCLPILDNTTKLEEESRIKKQCQSLLHVARKFYSHLDDLNGLLREIMSEARRLANAERCSLFLLDPDHIHLVAKVFDGVVHEHVSTEVRIAKDQGIAGHVALTGKLLNIKDAYSHPLFYKGMDEATGFRTRNILCFPIKDEKGIIGVAQLCNKIEGDFDFFDEEIALAFSIYCGLSIMQSLMYKKMLEAMNRSQLSNELMLYHMKVPQEDVAKILLCTNRHAYLNYDSFNFIPKRIRVSETPCQLIRMFEDLHFFDLLRIKRDEFVKFSLYVKKGYRDTPYHNWMHAFSVTHFGYVLIRQLDLIKEGYLTPLEAMAFLVSCMCHDIDHRGTTNSFQSESGSVLANLYSSEGSVMEHHHLAQSLHILNTDDCNFVEGLSHEDYLYFLDLLKKYILATDLAHHFNLFEKHQDMVENGFNKSDPDEKYAFMCLLMTCCDLSDQVKPWEAIRVVALQLYNEFFKQGDLEKSMGKTPAAGMNRDEACIPDLQMQFATDICIPIFTTLASLCPKAEVLINNINRNVLCWKASKVVYPKLTKLGMTSLEILNSTQVDDEVKKFLKSRPSFTNLTEEFDYDTDTDADA</sequence>
<dbReference type="GO" id="GO:0046872">
    <property type="term" value="F:metal ion binding"/>
    <property type="evidence" value="ECO:0007669"/>
    <property type="project" value="UniProtKB-KW"/>
</dbReference>
<dbReference type="FunFam" id="3.30.450.40:FF:000007">
    <property type="entry name" value="Phosphodiesterase"/>
    <property type="match status" value="1"/>
</dbReference>
<feature type="binding site" evidence="6">
    <location>
        <position position="683"/>
    </location>
    <ligand>
        <name>AMP</name>
        <dbReference type="ChEBI" id="CHEBI:456215"/>
    </ligand>
</feature>
<keyword evidence="12" id="KW-1185">Reference proteome</keyword>
<feature type="binding site" evidence="7">
    <location>
        <position position="521"/>
    </location>
    <ligand>
        <name>Zn(2+)</name>
        <dbReference type="ChEBI" id="CHEBI:29105"/>
        <label>1</label>
    </ligand>
</feature>
<evidence type="ECO:0000256" key="9">
    <source>
        <dbReference type="SAM" id="MobiDB-lite"/>
    </source>
</evidence>
<dbReference type="InterPro" id="IPR023174">
    <property type="entry name" value="PDEase_CS"/>
</dbReference>
<dbReference type="InterPro" id="IPR023088">
    <property type="entry name" value="PDEase"/>
</dbReference>
<dbReference type="SUPFAM" id="SSF109604">
    <property type="entry name" value="HD-domain/PDEase-like"/>
    <property type="match status" value="1"/>
</dbReference>
<protein>
    <recommendedName>
        <fullName evidence="8">Phosphodiesterase</fullName>
        <ecNumber evidence="8">3.1.4.-</ecNumber>
    </recommendedName>
</protein>
<dbReference type="SUPFAM" id="SSF55781">
    <property type="entry name" value="GAF domain-like"/>
    <property type="match status" value="1"/>
</dbReference>
<dbReference type="EC" id="3.1.4.-" evidence="8"/>
<dbReference type="CDD" id="cd00077">
    <property type="entry name" value="HDc"/>
    <property type="match status" value="1"/>
</dbReference>
<proteinExistence type="inferred from homology"/>
<evidence type="ECO:0000256" key="2">
    <source>
        <dbReference type="ARBA" id="ARBA00022535"/>
    </source>
</evidence>
<feature type="binding site" evidence="7">
    <location>
        <position position="482"/>
    </location>
    <ligand>
        <name>Zn(2+)</name>
        <dbReference type="ChEBI" id="CHEBI:29105"/>
        <label>1</label>
    </ligand>
</feature>
<dbReference type="GO" id="GO:0007165">
    <property type="term" value="P:signal transduction"/>
    <property type="evidence" value="ECO:0007669"/>
    <property type="project" value="InterPro"/>
</dbReference>
<dbReference type="AlphaFoldDB" id="A0AAN7VD60"/>
<evidence type="ECO:0000259" key="10">
    <source>
        <dbReference type="PROSITE" id="PS51845"/>
    </source>
</evidence>
<keyword evidence="3 7" id="KW-0479">Metal-binding</keyword>
<reference evidence="11 12" key="1">
    <citation type="journal article" date="2024" name="Insects">
        <title>An Improved Chromosome-Level Genome Assembly of the Firefly Pyrocoelia pectoralis.</title>
        <authorList>
            <person name="Fu X."/>
            <person name="Meyer-Rochow V.B."/>
            <person name="Ballantyne L."/>
            <person name="Zhu X."/>
        </authorList>
    </citation>
    <scope>NUCLEOTIDE SEQUENCE [LARGE SCALE GENOMIC DNA]</scope>
    <source>
        <strain evidence="11">XCY_ONT2</strain>
    </source>
</reference>
<dbReference type="InterPro" id="IPR003018">
    <property type="entry name" value="GAF"/>
</dbReference>
<evidence type="ECO:0000256" key="7">
    <source>
        <dbReference type="PIRSR" id="PIRSR623088-3"/>
    </source>
</evidence>
<dbReference type="InterPro" id="IPR029016">
    <property type="entry name" value="GAF-like_dom_sf"/>
</dbReference>
<accession>A0AAN7VD60</accession>
<feature type="binding site" evidence="6">
    <location>
        <position position="521"/>
    </location>
    <ligand>
        <name>AMP</name>
        <dbReference type="ChEBI" id="CHEBI:456215"/>
    </ligand>
</feature>
<dbReference type="InterPro" id="IPR036971">
    <property type="entry name" value="PDEase_catalytic_dom_sf"/>
</dbReference>
<dbReference type="Pfam" id="PF01590">
    <property type="entry name" value="GAF"/>
    <property type="match status" value="1"/>
</dbReference>
<dbReference type="PROSITE" id="PS00126">
    <property type="entry name" value="PDEASE_I_1"/>
    <property type="match status" value="1"/>
</dbReference>
<feature type="binding site" evidence="7">
    <location>
        <position position="520"/>
    </location>
    <ligand>
        <name>Zn(2+)</name>
        <dbReference type="ChEBI" id="CHEBI:29105"/>
        <label>1</label>
    </ligand>
</feature>
<comment type="cofactor">
    <cofactor evidence="8">
        <name>a divalent metal cation</name>
        <dbReference type="ChEBI" id="CHEBI:60240"/>
    </cofactor>
    <text evidence="8">Binds 2 divalent metal cations per subunit. Site 1 may preferentially bind zinc ions, while site 2 has a preference for magnesium and/or manganese ions.</text>
</comment>
<keyword evidence="2" id="KW-0140">cGMP</keyword>
<dbReference type="Proteomes" id="UP001329430">
    <property type="component" value="Chromosome 3"/>
</dbReference>
<name>A0AAN7VD60_9COLE</name>
<dbReference type="InterPro" id="IPR002073">
    <property type="entry name" value="PDEase_catalytic_dom"/>
</dbReference>
<evidence type="ECO:0000256" key="5">
    <source>
        <dbReference type="PIRSR" id="PIRSR623088-1"/>
    </source>
</evidence>
<comment type="caution">
    <text evidence="11">The sequence shown here is derived from an EMBL/GenBank/DDBJ whole genome shotgun (WGS) entry which is preliminary data.</text>
</comment>
<evidence type="ECO:0000256" key="1">
    <source>
        <dbReference type="ARBA" id="ARBA00007648"/>
    </source>
</evidence>
<organism evidence="11 12">
    <name type="scientific">Pyrocoelia pectoralis</name>
    <dbReference type="NCBI Taxonomy" id="417401"/>
    <lineage>
        <taxon>Eukaryota</taxon>
        <taxon>Metazoa</taxon>
        <taxon>Ecdysozoa</taxon>
        <taxon>Arthropoda</taxon>
        <taxon>Hexapoda</taxon>
        <taxon>Insecta</taxon>
        <taxon>Pterygota</taxon>
        <taxon>Neoptera</taxon>
        <taxon>Endopterygota</taxon>
        <taxon>Coleoptera</taxon>
        <taxon>Polyphaga</taxon>
        <taxon>Elateriformia</taxon>
        <taxon>Elateroidea</taxon>
        <taxon>Lampyridae</taxon>
        <taxon>Lampyrinae</taxon>
        <taxon>Pyrocoelia</taxon>
    </lineage>
</organism>
<feature type="binding site" evidence="7">
    <location>
        <position position="632"/>
    </location>
    <ligand>
        <name>Zn(2+)</name>
        <dbReference type="ChEBI" id="CHEBI:29105"/>
        <label>1</label>
    </ligand>
</feature>
<dbReference type="SMART" id="SM00471">
    <property type="entry name" value="HDc"/>
    <property type="match status" value="1"/>
</dbReference>
<evidence type="ECO:0000313" key="11">
    <source>
        <dbReference type="EMBL" id="KAK5646420.1"/>
    </source>
</evidence>
<evidence type="ECO:0000256" key="3">
    <source>
        <dbReference type="ARBA" id="ARBA00022723"/>
    </source>
</evidence>
<feature type="domain" description="PDEase" evidence="10">
    <location>
        <begin position="400"/>
        <end position="726"/>
    </location>
</feature>
<dbReference type="EMBL" id="JAVRBK010000003">
    <property type="protein sequence ID" value="KAK5646420.1"/>
    <property type="molecule type" value="Genomic_DNA"/>
</dbReference>
<dbReference type="SMART" id="SM00065">
    <property type="entry name" value="GAF"/>
    <property type="match status" value="1"/>
</dbReference>
<evidence type="ECO:0000256" key="4">
    <source>
        <dbReference type="ARBA" id="ARBA00022801"/>
    </source>
</evidence>
<evidence type="ECO:0000256" key="8">
    <source>
        <dbReference type="RuleBase" id="RU363067"/>
    </source>
</evidence>
<feature type="active site" description="Proton donor" evidence="5">
    <location>
        <position position="478"/>
    </location>
</feature>
<feature type="binding site" evidence="6">
    <location>
        <begin position="478"/>
        <end position="482"/>
    </location>
    <ligand>
        <name>AMP</name>
        <dbReference type="ChEBI" id="CHEBI:456215"/>
    </ligand>
</feature>
<dbReference type="PANTHER" id="PTHR11347">
    <property type="entry name" value="CYCLIC NUCLEOTIDE PHOSPHODIESTERASE"/>
    <property type="match status" value="1"/>
</dbReference>
<dbReference type="GO" id="GO:0004114">
    <property type="term" value="F:3',5'-cyclic-nucleotide phosphodiesterase activity"/>
    <property type="evidence" value="ECO:0007669"/>
    <property type="project" value="InterPro"/>
</dbReference>
<evidence type="ECO:0000256" key="6">
    <source>
        <dbReference type="PIRSR" id="PIRSR623088-2"/>
    </source>
</evidence>
<dbReference type="Gene3D" id="1.10.1300.10">
    <property type="entry name" value="3'5'-cyclic nucleotide phosphodiesterase, catalytic domain"/>
    <property type="match status" value="1"/>
</dbReference>
<dbReference type="FunFam" id="1.10.1300.10:FF:000003">
    <property type="entry name" value="Phosphodiesterase"/>
    <property type="match status" value="1"/>
</dbReference>
<feature type="region of interest" description="Disordered" evidence="9">
    <location>
        <begin position="1"/>
        <end position="23"/>
    </location>
</feature>
<dbReference type="PRINTS" id="PR00387">
    <property type="entry name" value="PDIESTERASE1"/>
</dbReference>
<comment type="similarity">
    <text evidence="1 8">Belongs to the cyclic nucleotide phosphodiesterase family.</text>
</comment>